<evidence type="ECO:0000256" key="2">
    <source>
        <dbReference type="ARBA" id="ARBA00023015"/>
    </source>
</evidence>
<feature type="domain" description="Response regulatory" evidence="7">
    <location>
        <begin position="3"/>
        <end position="119"/>
    </location>
</feature>
<name>A0ABN1VFC6_9PSEU</name>
<keyword evidence="9" id="KW-1185">Reference proteome</keyword>
<evidence type="ECO:0000259" key="7">
    <source>
        <dbReference type="PROSITE" id="PS50110"/>
    </source>
</evidence>
<dbReference type="SMART" id="SM00421">
    <property type="entry name" value="HTH_LUXR"/>
    <property type="match status" value="1"/>
</dbReference>
<dbReference type="PROSITE" id="PS00622">
    <property type="entry name" value="HTH_LUXR_1"/>
    <property type="match status" value="1"/>
</dbReference>
<dbReference type="RefSeq" id="WP_253858122.1">
    <property type="nucleotide sequence ID" value="NZ_BAAALM010000008.1"/>
</dbReference>
<gene>
    <name evidence="8" type="ORF">GCM10009675_25330</name>
</gene>
<dbReference type="InterPro" id="IPR039420">
    <property type="entry name" value="WalR-like"/>
</dbReference>
<keyword evidence="2" id="KW-0805">Transcription regulation</keyword>
<dbReference type="InterPro" id="IPR001789">
    <property type="entry name" value="Sig_transdc_resp-reg_receiver"/>
</dbReference>
<protein>
    <submittedName>
        <fullName evidence="8">Response regulator transcription factor</fullName>
    </submittedName>
</protein>
<dbReference type="SUPFAM" id="SSF46894">
    <property type="entry name" value="C-terminal effector domain of the bipartite response regulators"/>
    <property type="match status" value="1"/>
</dbReference>
<reference evidence="8 9" key="1">
    <citation type="journal article" date="2019" name="Int. J. Syst. Evol. Microbiol.">
        <title>The Global Catalogue of Microorganisms (GCM) 10K type strain sequencing project: providing services to taxonomists for standard genome sequencing and annotation.</title>
        <authorList>
            <consortium name="The Broad Institute Genomics Platform"/>
            <consortium name="The Broad Institute Genome Sequencing Center for Infectious Disease"/>
            <person name="Wu L."/>
            <person name="Ma J."/>
        </authorList>
    </citation>
    <scope>NUCLEOTIDE SEQUENCE [LARGE SCALE GENOMIC DNA]</scope>
    <source>
        <strain evidence="8 9">JCM 13022</strain>
    </source>
</reference>
<dbReference type="Pfam" id="PF00196">
    <property type="entry name" value="GerE"/>
    <property type="match status" value="1"/>
</dbReference>
<dbReference type="PANTHER" id="PTHR43214:SF24">
    <property type="entry name" value="TRANSCRIPTIONAL REGULATORY PROTEIN NARL-RELATED"/>
    <property type="match status" value="1"/>
</dbReference>
<accession>A0ABN1VFC6</accession>
<dbReference type="Gene3D" id="3.40.50.2300">
    <property type="match status" value="1"/>
</dbReference>
<dbReference type="CDD" id="cd17535">
    <property type="entry name" value="REC_NarL-like"/>
    <property type="match status" value="1"/>
</dbReference>
<dbReference type="SMART" id="SM00448">
    <property type="entry name" value="REC"/>
    <property type="match status" value="1"/>
</dbReference>
<feature type="modified residue" description="4-aspartylphosphate" evidence="5">
    <location>
        <position position="54"/>
    </location>
</feature>
<evidence type="ECO:0000259" key="6">
    <source>
        <dbReference type="PROSITE" id="PS50043"/>
    </source>
</evidence>
<dbReference type="Proteomes" id="UP001500467">
    <property type="component" value="Unassembled WGS sequence"/>
</dbReference>
<evidence type="ECO:0000313" key="8">
    <source>
        <dbReference type="EMBL" id="GAA1205477.1"/>
    </source>
</evidence>
<dbReference type="InterPro" id="IPR011006">
    <property type="entry name" value="CheY-like_superfamily"/>
</dbReference>
<dbReference type="CDD" id="cd06170">
    <property type="entry name" value="LuxR_C_like"/>
    <property type="match status" value="1"/>
</dbReference>
<dbReference type="SUPFAM" id="SSF52172">
    <property type="entry name" value="CheY-like"/>
    <property type="match status" value="1"/>
</dbReference>
<keyword evidence="1 5" id="KW-0597">Phosphoprotein</keyword>
<organism evidence="8 9">
    <name type="scientific">Prauserella alba</name>
    <dbReference type="NCBI Taxonomy" id="176898"/>
    <lineage>
        <taxon>Bacteria</taxon>
        <taxon>Bacillati</taxon>
        <taxon>Actinomycetota</taxon>
        <taxon>Actinomycetes</taxon>
        <taxon>Pseudonocardiales</taxon>
        <taxon>Pseudonocardiaceae</taxon>
        <taxon>Prauserella</taxon>
    </lineage>
</organism>
<dbReference type="EMBL" id="BAAALM010000008">
    <property type="protein sequence ID" value="GAA1205477.1"/>
    <property type="molecule type" value="Genomic_DNA"/>
</dbReference>
<sequence>MISAFIADDHELVRRGITDLLESDAEITVVGQAGTAAEALEEIRALRPDVAVLDVRLPDRNGIDVCRELRSELTEVCCLMLTAFSDEDAPLDAVEAGASGYALKDLNGQELTATVHTIANGRSLLDDSAARLIVARHAKARPADPVDSLSDREHTLLDLIGEGLTNRQISERMLLAEKTVKNYVSRLLAKLCVERRTQAAVLATRRHHG</sequence>
<keyword evidence="4" id="KW-0804">Transcription</keyword>
<comment type="caution">
    <text evidence="8">The sequence shown here is derived from an EMBL/GenBank/DDBJ whole genome shotgun (WGS) entry which is preliminary data.</text>
</comment>
<keyword evidence="3" id="KW-0238">DNA-binding</keyword>
<dbReference type="PANTHER" id="PTHR43214">
    <property type="entry name" value="TWO-COMPONENT RESPONSE REGULATOR"/>
    <property type="match status" value="1"/>
</dbReference>
<dbReference type="InterPro" id="IPR058245">
    <property type="entry name" value="NreC/VraR/RcsB-like_REC"/>
</dbReference>
<dbReference type="PROSITE" id="PS50043">
    <property type="entry name" value="HTH_LUXR_2"/>
    <property type="match status" value="1"/>
</dbReference>
<dbReference type="PRINTS" id="PR00038">
    <property type="entry name" value="HTHLUXR"/>
</dbReference>
<dbReference type="InterPro" id="IPR000792">
    <property type="entry name" value="Tscrpt_reg_LuxR_C"/>
</dbReference>
<dbReference type="Pfam" id="PF00072">
    <property type="entry name" value="Response_reg"/>
    <property type="match status" value="1"/>
</dbReference>
<proteinExistence type="predicted"/>
<feature type="domain" description="HTH luxR-type" evidence="6">
    <location>
        <begin position="142"/>
        <end position="207"/>
    </location>
</feature>
<evidence type="ECO:0000256" key="1">
    <source>
        <dbReference type="ARBA" id="ARBA00022553"/>
    </source>
</evidence>
<evidence type="ECO:0000256" key="3">
    <source>
        <dbReference type="ARBA" id="ARBA00023125"/>
    </source>
</evidence>
<evidence type="ECO:0000256" key="4">
    <source>
        <dbReference type="ARBA" id="ARBA00023163"/>
    </source>
</evidence>
<evidence type="ECO:0000313" key="9">
    <source>
        <dbReference type="Proteomes" id="UP001500467"/>
    </source>
</evidence>
<dbReference type="PROSITE" id="PS50110">
    <property type="entry name" value="RESPONSE_REGULATORY"/>
    <property type="match status" value="1"/>
</dbReference>
<evidence type="ECO:0000256" key="5">
    <source>
        <dbReference type="PROSITE-ProRule" id="PRU00169"/>
    </source>
</evidence>
<dbReference type="InterPro" id="IPR016032">
    <property type="entry name" value="Sig_transdc_resp-reg_C-effctor"/>
</dbReference>